<evidence type="ECO:0000313" key="3">
    <source>
        <dbReference type="Proteomes" id="UP000018888"/>
    </source>
</evidence>
<dbReference type="EMBL" id="AUPC02000043">
    <property type="protein sequence ID" value="POG77197.1"/>
    <property type="molecule type" value="Genomic_DNA"/>
</dbReference>
<keyword evidence="3" id="KW-1185">Reference proteome</keyword>
<proteinExistence type="predicted"/>
<reference evidence="2 3" key="2">
    <citation type="journal article" date="2018" name="New Phytol.">
        <title>High intraspecific genome diversity in the model arbuscular mycorrhizal symbiont Rhizophagus irregularis.</title>
        <authorList>
            <person name="Chen E.C.H."/>
            <person name="Morin E."/>
            <person name="Beaudet D."/>
            <person name="Noel J."/>
            <person name="Yildirir G."/>
            <person name="Ndikumana S."/>
            <person name="Charron P."/>
            <person name="St-Onge C."/>
            <person name="Giorgi J."/>
            <person name="Kruger M."/>
            <person name="Marton T."/>
            <person name="Ropars J."/>
            <person name="Grigoriev I.V."/>
            <person name="Hainaut M."/>
            <person name="Henrissat B."/>
            <person name="Roux C."/>
            <person name="Martin F."/>
            <person name="Corradi N."/>
        </authorList>
    </citation>
    <scope>NUCLEOTIDE SEQUENCE [LARGE SCALE GENOMIC DNA]</scope>
    <source>
        <strain evidence="2 3">DAOM 197198</strain>
    </source>
</reference>
<evidence type="ECO:0000256" key="1">
    <source>
        <dbReference type="SAM" id="Coils"/>
    </source>
</evidence>
<accession>A0A2P4QHT0</accession>
<organism evidence="2 3">
    <name type="scientific">Rhizophagus irregularis (strain DAOM 181602 / DAOM 197198 / MUCL 43194)</name>
    <name type="common">Arbuscular mycorrhizal fungus</name>
    <name type="synonym">Glomus intraradices</name>
    <dbReference type="NCBI Taxonomy" id="747089"/>
    <lineage>
        <taxon>Eukaryota</taxon>
        <taxon>Fungi</taxon>
        <taxon>Fungi incertae sedis</taxon>
        <taxon>Mucoromycota</taxon>
        <taxon>Glomeromycotina</taxon>
        <taxon>Glomeromycetes</taxon>
        <taxon>Glomerales</taxon>
        <taxon>Glomeraceae</taxon>
        <taxon>Rhizophagus</taxon>
    </lineage>
</organism>
<dbReference type="Proteomes" id="UP000018888">
    <property type="component" value="Unassembled WGS sequence"/>
</dbReference>
<name>A0A2P4QHT0_RHIID</name>
<protein>
    <submittedName>
        <fullName evidence="2">Uncharacterized protein</fullName>
    </submittedName>
</protein>
<gene>
    <name evidence="2" type="ORF">GLOIN_2v1768236</name>
</gene>
<sequence>MIREGEWNINEFPELKKDLLNKLNIQAVDETSLPQLLEEVLEEVQILCHSETIDDIVPVVIDKKLTVNNLKDEIKNARQDLREINIDLYDKDFAQDKGY</sequence>
<evidence type="ECO:0000313" key="2">
    <source>
        <dbReference type="EMBL" id="POG77197.1"/>
    </source>
</evidence>
<keyword evidence="1" id="KW-0175">Coiled coil</keyword>
<dbReference type="AlphaFoldDB" id="A0A2P4QHT0"/>
<feature type="coiled-coil region" evidence="1">
    <location>
        <begin position="60"/>
        <end position="87"/>
    </location>
</feature>
<comment type="caution">
    <text evidence="2">The sequence shown here is derived from an EMBL/GenBank/DDBJ whole genome shotgun (WGS) entry which is preliminary data.</text>
</comment>
<reference evidence="2 3" key="1">
    <citation type="journal article" date="2013" name="Proc. Natl. Acad. Sci. U.S.A.">
        <title>Genome of an arbuscular mycorrhizal fungus provides insight into the oldest plant symbiosis.</title>
        <authorList>
            <person name="Tisserant E."/>
            <person name="Malbreil M."/>
            <person name="Kuo A."/>
            <person name="Kohler A."/>
            <person name="Symeonidi A."/>
            <person name="Balestrini R."/>
            <person name="Charron P."/>
            <person name="Duensing N."/>
            <person name="Frei Dit Frey N."/>
            <person name="Gianinazzi-Pearson V."/>
            <person name="Gilbert L.B."/>
            <person name="Handa Y."/>
            <person name="Herr J.R."/>
            <person name="Hijri M."/>
            <person name="Koul R."/>
            <person name="Kawaguchi M."/>
            <person name="Krajinski F."/>
            <person name="Lammers P.J."/>
            <person name="Masclaux F.G."/>
            <person name="Murat C."/>
            <person name="Morin E."/>
            <person name="Ndikumana S."/>
            <person name="Pagni M."/>
            <person name="Petitpierre D."/>
            <person name="Requena N."/>
            <person name="Rosikiewicz P."/>
            <person name="Riley R."/>
            <person name="Saito K."/>
            <person name="San Clemente H."/>
            <person name="Shapiro H."/>
            <person name="van Tuinen D."/>
            <person name="Becard G."/>
            <person name="Bonfante P."/>
            <person name="Paszkowski U."/>
            <person name="Shachar-Hill Y.Y."/>
            <person name="Tuskan G.A."/>
            <person name="Young P.W."/>
            <person name="Sanders I.R."/>
            <person name="Henrissat B."/>
            <person name="Rensing S.A."/>
            <person name="Grigoriev I.V."/>
            <person name="Corradi N."/>
            <person name="Roux C."/>
            <person name="Martin F."/>
        </authorList>
    </citation>
    <scope>NUCLEOTIDE SEQUENCE [LARGE SCALE GENOMIC DNA]</scope>
    <source>
        <strain evidence="2 3">DAOM 197198</strain>
    </source>
</reference>